<name>A0ABN3LLA4_9ACTN</name>
<gene>
    <name evidence="3" type="ORF">GCM10010393_16850</name>
</gene>
<evidence type="ECO:0000313" key="3">
    <source>
        <dbReference type="EMBL" id="GAA2486385.1"/>
    </source>
</evidence>
<evidence type="ECO:0000256" key="1">
    <source>
        <dbReference type="SAM" id="MobiDB-lite"/>
    </source>
</evidence>
<keyword evidence="2" id="KW-1133">Transmembrane helix</keyword>
<evidence type="ECO:0008006" key="5">
    <source>
        <dbReference type="Google" id="ProtNLM"/>
    </source>
</evidence>
<accession>A0ABN3LLA4</accession>
<keyword evidence="2" id="KW-0472">Membrane</keyword>
<dbReference type="Proteomes" id="UP001499942">
    <property type="component" value="Unassembled WGS sequence"/>
</dbReference>
<feature type="transmembrane region" description="Helical" evidence="2">
    <location>
        <begin position="28"/>
        <end position="51"/>
    </location>
</feature>
<organism evidence="3 4">
    <name type="scientific">Streptomyces gobitricini</name>
    <dbReference type="NCBI Taxonomy" id="68211"/>
    <lineage>
        <taxon>Bacteria</taxon>
        <taxon>Bacillati</taxon>
        <taxon>Actinomycetota</taxon>
        <taxon>Actinomycetes</taxon>
        <taxon>Kitasatosporales</taxon>
        <taxon>Streptomycetaceae</taxon>
        <taxon>Streptomyces</taxon>
    </lineage>
</organism>
<sequence length="103" mass="10387">MVPWRSDGTGGRRAAARDDGTPVGPLRAYLALLGFTVLIPMTVICFAVLVIGSRAIEAPAPAPIEQAAFGLAAFLAPAGRRLLLAGGGALIIALAVALLLSAP</sequence>
<evidence type="ECO:0000313" key="4">
    <source>
        <dbReference type="Proteomes" id="UP001499942"/>
    </source>
</evidence>
<dbReference type="EMBL" id="BAAASR010000008">
    <property type="protein sequence ID" value="GAA2486385.1"/>
    <property type="molecule type" value="Genomic_DNA"/>
</dbReference>
<reference evidence="3 4" key="1">
    <citation type="journal article" date="2019" name="Int. J. Syst. Evol. Microbiol.">
        <title>The Global Catalogue of Microorganisms (GCM) 10K type strain sequencing project: providing services to taxonomists for standard genome sequencing and annotation.</title>
        <authorList>
            <consortium name="The Broad Institute Genomics Platform"/>
            <consortium name="The Broad Institute Genome Sequencing Center for Infectious Disease"/>
            <person name="Wu L."/>
            <person name="Ma J."/>
        </authorList>
    </citation>
    <scope>NUCLEOTIDE SEQUENCE [LARGE SCALE GENOMIC DNA]</scope>
    <source>
        <strain evidence="3 4">JCM 5062</strain>
    </source>
</reference>
<feature type="region of interest" description="Disordered" evidence="1">
    <location>
        <begin position="1"/>
        <end position="22"/>
    </location>
</feature>
<evidence type="ECO:0000256" key="2">
    <source>
        <dbReference type="SAM" id="Phobius"/>
    </source>
</evidence>
<keyword evidence="2" id="KW-0812">Transmembrane</keyword>
<keyword evidence="4" id="KW-1185">Reference proteome</keyword>
<protein>
    <recommendedName>
        <fullName evidence="5">ABC transporter permease</fullName>
    </recommendedName>
</protein>
<feature type="transmembrane region" description="Helical" evidence="2">
    <location>
        <begin position="82"/>
        <end position="102"/>
    </location>
</feature>
<comment type="caution">
    <text evidence="3">The sequence shown here is derived from an EMBL/GenBank/DDBJ whole genome shotgun (WGS) entry which is preliminary data.</text>
</comment>
<proteinExistence type="predicted"/>